<dbReference type="InterPro" id="IPR010982">
    <property type="entry name" value="Lambda_DNA-bd_dom_sf"/>
</dbReference>
<comment type="caution">
    <text evidence="2">The sequence shown here is derived from an EMBL/GenBank/DDBJ whole genome shotgun (WGS) entry which is preliminary data.</text>
</comment>
<dbReference type="Pfam" id="PF01381">
    <property type="entry name" value="HTH_3"/>
    <property type="match status" value="1"/>
</dbReference>
<gene>
    <name evidence="2" type="ORF">EJA10_22950</name>
</gene>
<dbReference type="CDD" id="cd00093">
    <property type="entry name" value="HTH_XRE"/>
    <property type="match status" value="1"/>
</dbReference>
<dbReference type="Gene3D" id="1.10.260.40">
    <property type="entry name" value="lambda repressor-like DNA-binding domains"/>
    <property type="match status" value="1"/>
</dbReference>
<dbReference type="OrthoDB" id="9812495at2"/>
<dbReference type="PROSITE" id="PS50943">
    <property type="entry name" value="HTH_CROC1"/>
    <property type="match status" value="1"/>
</dbReference>
<evidence type="ECO:0000313" key="3">
    <source>
        <dbReference type="Proteomes" id="UP000279911"/>
    </source>
</evidence>
<dbReference type="GO" id="GO:0003677">
    <property type="term" value="F:DNA binding"/>
    <property type="evidence" value="ECO:0007669"/>
    <property type="project" value="InterPro"/>
</dbReference>
<dbReference type="SUPFAM" id="SSF47413">
    <property type="entry name" value="lambda repressor-like DNA-binding domains"/>
    <property type="match status" value="1"/>
</dbReference>
<protein>
    <submittedName>
        <fullName evidence="2">XRE family transcriptional regulator</fullName>
    </submittedName>
</protein>
<dbReference type="RefSeq" id="WP_125482335.1">
    <property type="nucleotide sequence ID" value="NZ_RSFW01000040.1"/>
</dbReference>
<dbReference type="InterPro" id="IPR001387">
    <property type="entry name" value="Cro/C1-type_HTH"/>
</dbReference>
<dbReference type="SMART" id="SM00530">
    <property type="entry name" value="HTH_XRE"/>
    <property type="match status" value="1"/>
</dbReference>
<reference evidence="3" key="1">
    <citation type="submission" date="2018-12" db="EMBL/GenBank/DDBJ databases">
        <title>Bacillus chawlae sp. nov., Bacillus glennii sp. nov., and Bacillus saganii sp. nov. Isolated from the Vehicle Assembly Building at Kennedy Space Center where the Viking Spacecraft were Assembled.</title>
        <authorList>
            <person name="Seuylemezian A."/>
            <person name="Vaishampayan P."/>
        </authorList>
    </citation>
    <scope>NUCLEOTIDE SEQUENCE [LARGE SCALE GENOMIC DNA]</scope>
    <source>
        <strain evidence="3">DSM 13966</strain>
    </source>
</reference>
<evidence type="ECO:0000313" key="2">
    <source>
        <dbReference type="EMBL" id="RSD20618.1"/>
    </source>
</evidence>
<proteinExistence type="predicted"/>
<feature type="domain" description="HTH cro/C1-type" evidence="1">
    <location>
        <begin position="7"/>
        <end position="62"/>
    </location>
</feature>
<accession>A0A3R9E256</accession>
<sequence>MEFREWLKEERKKHNLSAKQLSERLGKSRNYISQFEQGSIIEIPYETAVKIVKILGLDEDALSPFYFEQTTVRTAKDAAQELIDQFNDVTQGKQIRDMEEGTLGPIIDLEKKFEMALDKHISMMSVSEMAGILLLLSKQRHLVHELAAIPSKVKPEKVTHLYDMVHKYTKFMIEEYKKGDKKD</sequence>
<evidence type="ECO:0000259" key="1">
    <source>
        <dbReference type="PROSITE" id="PS50943"/>
    </source>
</evidence>
<dbReference type="Proteomes" id="UP000279911">
    <property type="component" value="Unassembled WGS sequence"/>
</dbReference>
<dbReference type="EMBL" id="RSFW01000040">
    <property type="protein sequence ID" value="RSD20618.1"/>
    <property type="molecule type" value="Genomic_DNA"/>
</dbReference>
<dbReference type="AlphaFoldDB" id="A0A3R9E256"/>
<name>A0A3R9E256_9BACI</name>
<organism evidence="2 3">
    <name type="scientific">Mesobacillus subterraneus</name>
    <dbReference type="NCBI Taxonomy" id="285983"/>
    <lineage>
        <taxon>Bacteria</taxon>
        <taxon>Bacillati</taxon>
        <taxon>Bacillota</taxon>
        <taxon>Bacilli</taxon>
        <taxon>Bacillales</taxon>
        <taxon>Bacillaceae</taxon>
        <taxon>Mesobacillus</taxon>
    </lineage>
</organism>